<protein>
    <submittedName>
        <fullName evidence="1">Uncharacterized protein</fullName>
    </submittedName>
</protein>
<gene>
    <name evidence="1" type="ORF">L2E82_30456</name>
</gene>
<name>A0ACB9D0F2_CICIN</name>
<comment type="caution">
    <text evidence="1">The sequence shown here is derived from an EMBL/GenBank/DDBJ whole genome shotgun (WGS) entry which is preliminary data.</text>
</comment>
<reference evidence="1 2" key="2">
    <citation type="journal article" date="2022" name="Mol. Ecol. Resour.">
        <title>The genomes of chicory, endive, great burdock and yacon provide insights into Asteraceae paleo-polyploidization history and plant inulin production.</title>
        <authorList>
            <person name="Fan W."/>
            <person name="Wang S."/>
            <person name="Wang H."/>
            <person name="Wang A."/>
            <person name="Jiang F."/>
            <person name="Liu H."/>
            <person name="Zhao H."/>
            <person name="Xu D."/>
            <person name="Zhang Y."/>
        </authorList>
    </citation>
    <scope>NUCLEOTIDE SEQUENCE [LARGE SCALE GENOMIC DNA]</scope>
    <source>
        <strain evidence="2">cv. Punajuju</strain>
        <tissue evidence="1">Leaves</tissue>
    </source>
</reference>
<dbReference type="EMBL" id="CM042013">
    <property type="protein sequence ID" value="KAI3740039.1"/>
    <property type="molecule type" value="Genomic_DNA"/>
</dbReference>
<proteinExistence type="predicted"/>
<organism evidence="1 2">
    <name type="scientific">Cichorium intybus</name>
    <name type="common">Chicory</name>
    <dbReference type="NCBI Taxonomy" id="13427"/>
    <lineage>
        <taxon>Eukaryota</taxon>
        <taxon>Viridiplantae</taxon>
        <taxon>Streptophyta</taxon>
        <taxon>Embryophyta</taxon>
        <taxon>Tracheophyta</taxon>
        <taxon>Spermatophyta</taxon>
        <taxon>Magnoliopsida</taxon>
        <taxon>eudicotyledons</taxon>
        <taxon>Gunneridae</taxon>
        <taxon>Pentapetalae</taxon>
        <taxon>asterids</taxon>
        <taxon>campanulids</taxon>
        <taxon>Asterales</taxon>
        <taxon>Asteraceae</taxon>
        <taxon>Cichorioideae</taxon>
        <taxon>Cichorieae</taxon>
        <taxon>Cichoriinae</taxon>
        <taxon>Cichorium</taxon>
    </lineage>
</organism>
<reference evidence="2" key="1">
    <citation type="journal article" date="2022" name="Mol. Ecol. Resour.">
        <title>The genomes of chicory, endive, great burdock and yacon provide insights into Asteraceae palaeo-polyploidization history and plant inulin production.</title>
        <authorList>
            <person name="Fan W."/>
            <person name="Wang S."/>
            <person name="Wang H."/>
            <person name="Wang A."/>
            <person name="Jiang F."/>
            <person name="Liu H."/>
            <person name="Zhao H."/>
            <person name="Xu D."/>
            <person name="Zhang Y."/>
        </authorList>
    </citation>
    <scope>NUCLEOTIDE SEQUENCE [LARGE SCALE GENOMIC DNA]</scope>
    <source>
        <strain evidence="2">cv. Punajuju</strain>
    </source>
</reference>
<sequence>MVLCQSVSLFQSIIHDFRIIDERQAHWASSWIKSAKMTRDGNLICTTAAPYQVAPEVEGMQPTTEHEGVIRACHLAKQAFDEAISELDSLSEESYKDNTLIMQLLRDNLTLWTSDIPEDGEDQKMEITKSGAELDYSCTLHQPIPCQHTCSR</sequence>
<accession>A0ACB9D0F2</accession>
<evidence type="ECO:0000313" key="1">
    <source>
        <dbReference type="EMBL" id="KAI3740039.1"/>
    </source>
</evidence>
<dbReference type="Proteomes" id="UP001055811">
    <property type="component" value="Linkage Group LG05"/>
</dbReference>
<keyword evidence="2" id="KW-1185">Reference proteome</keyword>
<evidence type="ECO:0000313" key="2">
    <source>
        <dbReference type="Proteomes" id="UP001055811"/>
    </source>
</evidence>